<accession>A0ABD5IX95</accession>
<dbReference type="SMART" id="SM00267">
    <property type="entry name" value="GGDEF"/>
    <property type="match status" value="1"/>
</dbReference>
<dbReference type="AlphaFoldDB" id="A0ABD5IX95"/>
<evidence type="ECO:0000256" key="1">
    <source>
        <dbReference type="SAM" id="Phobius"/>
    </source>
</evidence>
<evidence type="ECO:0000259" key="2">
    <source>
        <dbReference type="PROSITE" id="PS50887"/>
    </source>
</evidence>
<reference evidence="3 4" key="1">
    <citation type="submission" date="2023-03" db="EMBL/GenBank/DDBJ databases">
        <title>Bacillus Genome Sequencing.</title>
        <authorList>
            <person name="Dunlap C."/>
        </authorList>
    </citation>
    <scope>NUCLEOTIDE SEQUENCE [LARGE SCALE GENOMIC DNA]</scope>
    <source>
        <strain evidence="3 4">NRS-38</strain>
    </source>
</reference>
<feature type="transmembrane region" description="Helical" evidence="1">
    <location>
        <begin position="128"/>
        <end position="145"/>
    </location>
</feature>
<dbReference type="GO" id="GO:0052621">
    <property type="term" value="F:diguanylate cyclase activity"/>
    <property type="evidence" value="ECO:0007669"/>
    <property type="project" value="UniProtKB-EC"/>
</dbReference>
<dbReference type="Pfam" id="PF00990">
    <property type="entry name" value="GGDEF"/>
    <property type="match status" value="1"/>
</dbReference>
<dbReference type="EC" id="2.7.7.65" evidence="3"/>
<dbReference type="SUPFAM" id="SSF55073">
    <property type="entry name" value="Nucleotide cyclase"/>
    <property type="match status" value="1"/>
</dbReference>
<feature type="transmembrane region" description="Helical" evidence="1">
    <location>
        <begin position="165"/>
        <end position="184"/>
    </location>
</feature>
<name>A0ABD5IX95_9BACL</name>
<feature type="transmembrane region" description="Helical" evidence="1">
    <location>
        <begin position="37"/>
        <end position="57"/>
    </location>
</feature>
<sequence length="362" mass="42302">MILFILANIGILLLMHLFIQALYLQNDEEKYFSANQVKWLHILIVSLATISLFDLLAINSGQNWNWQTLPLVILAMLHGTNYALPALCFVVAWRWILEGEGTFASILFEWMLPTFLSLLYYHFKLKKGFHYIQVFFLFSFIWLISQFPILHFSPFNGEVFQKETFIHFLSFQLGALLLLFFIHLGKKQLQLIRKLRFYADHDPLTHLYNMRKFVEVVNSQKQGPSYYIAMLDIDFFKRINDTYGHQNGDEVLKKLADMIKEFIPERIIVGRYGGEEFIICIMVYNEKEAVTLLENLRGAIAQHTFYTIDGTEMPHITVSIGLARLNRQTGIEKAIEQADQYLYIAKQIGRNRIVFQQPIIPS</sequence>
<dbReference type="PANTHER" id="PTHR45138">
    <property type="entry name" value="REGULATORY COMPONENTS OF SENSORY TRANSDUCTION SYSTEM"/>
    <property type="match status" value="1"/>
</dbReference>
<dbReference type="Proteomes" id="UP001339962">
    <property type="component" value="Unassembled WGS sequence"/>
</dbReference>
<keyword evidence="1" id="KW-1133">Transmembrane helix</keyword>
<dbReference type="NCBIfam" id="TIGR00254">
    <property type="entry name" value="GGDEF"/>
    <property type="match status" value="1"/>
</dbReference>
<evidence type="ECO:0000313" key="3">
    <source>
        <dbReference type="EMBL" id="MED5052453.1"/>
    </source>
</evidence>
<keyword evidence="3" id="KW-0548">Nucleotidyltransferase</keyword>
<evidence type="ECO:0000313" key="4">
    <source>
        <dbReference type="Proteomes" id="UP001339962"/>
    </source>
</evidence>
<keyword evidence="3" id="KW-0808">Transferase</keyword>
<protein>
    <submittedName>
        <fullName evidence="3">GGDEF domain-containing protein</fullName>
        <ecNumber evidence="3">2.7.7.65</ecNumber>
    </submittedName>
</protein>
<dbReference type="InterPro" id="IPR029787">
    <property type="entry name" value="Nucleotide_cyclase"/>
</dbReference>
<dbReference type="Gene3D" id="3.30.70.270">
    <property type="match status" value="1"/>
</dbReference>
<keyword evidence="1" id="KW-0472">Membrane</keyword>
<dbReference type="InterPro" id="IPR050469">
    <property type="entry name" value="Diguanylate_Cyclase"/>
</dbReference>
<dbReference type="RefSeq" id="WP_328218643.1">
    <property type="nucleotide sequence ID" value="NZ_JARTLI010000020.1"/>
</dbReference>
<comment type="caution">
    <text evidence="3">The sequence shown here is derived from an EMBL/GenBank/DDBJ whole genome shotgun (WGS) entry which is preliminary data.</text>
</comment>
<dbReference type="PROSITE" id="PS50887">
    <property type="entry name" value="GGDEF"/>
    <property type="match status" value="1"/>
</dbReference>
<feature type="domain" description="GGDEF" evidence="2">
    <location>
        <begin position="224"/>
        <end position="358"/>
    </location>
</feature>
<gene>
    <name evidence="3" type="ORF">P9850_11385</name>
</gene>
<dbReference type="InterPro" id="IPR000160">
    <property type="entry name" value="GGDEF_dom"/>
</dbReference>
<dbReference type="EMBL" id="JARTLI010000020">
    <property type="protein sequence ID" value="MED5052453.1"/>
    <property type="molecule type" value="Genomic_DNA"/>
</dbReference>
<dbReference type="FunFam" id="3.30.70.270:FF:000001">
    <property type="entry name" value="Diguanylate cyclase domain protein"/>
    <property type="match status" value="1"/>
</dbReference>
<organism evidence="3 4">
    <name type="scientific">Anoxybacteroides rupiense</name>
    <dbReference type="NCBI Taxonomy" id="311460"/>
    <lineage>
        <taxon>Bacteria</taxon>
        <taxon>Bacillati</taxon>
        <taxon>Bacillota</taxon>
        <taxon>Bacilli</taxon>
        <taxon>Bacillales</taxon>
        <taxon>Anoxybacillaceae</taxon>
        <taxon>Anoxybacteroides</taxon>
    </lineage>
</organism>
<dbReference type="PANTHER" id="PTHR45138:SF9">
    <property type="entry name" value="DIGUANYLATE CYCLASE DGCM-RELATED"/>
    <property type="match status" value="1"/>
</dbReference>
<dbReference type="InterPro" id="IPR043128">
    <property type="entry name" value="Rev_trsase/Diguanyl_cyclase"/>
</dbReference>
<dbReference type="CDD" id="cd01949">
    <property type="entry name" value="GGDEF"/>
    <property type="match status" value="1"/>
</dbReference>
<proteinExistence type="predicted"/>
<keyword evidence="1" id="KW-0812">Transmembrane</keyword>
<feature type="transmembrane region" description="Helical" evidence="1">
    <location>
        <begin position="102"/>
        <end position="121"/>
    </location>
</feature>
<feature type="transmembrane region" description="Helical" evidence="1">
    <location>
        <begin position="69"/>
        <end position="96"/>
    </location>
</feature>